<keyword evidence="3" id="KW-1185">Reference proteome</keyword>
<comment type="caution">
    <text evidence="2">The sequence shown here is derived from an EMBL/GenBank/DDBJ whole genome shotgun (WGS) entry which is preliminary data.</text>
</comment>
<evidence type="ECO:0000313" key="2">
    <source>
        <dbReference type="EMBL" id="KAF2866424.1"/>
    </source>
</evidence>
<reference evidence="2 3" key="1">
    <citation type="submission" date="2020-01" db="EMBL/GenBank/DDBJ databases">
        <authorList>
            <consortium name="DOE Joint Genome Institute"/>
            <person name="Haridas S."/>
            <person name="Albert R."/>
            <person name="Binder M."/>
            <person name="Bloem J."/>
            <person name="Labutti K."/>
            <person name="Salamov A."/>
            <person name="Andreopoulos B."/>
            <person name="Baker S.E."/>
            <person name="Barry K."/>
            <person name="Bills G."/>
            <person name="Bluhm B.H."/>
            <person name="Cannon C."/>
            <person name="Castanera R."/>
            <person name="Culley D.E."/>
            <person name="Daum C."/>
            <person name="Ezra D."/>
            <person name="Gonzalez J.B."/>
            <person name="Henrissat B."/>
            <person name="Kuo A."/>
            <person name="Liang C."/>
            <person name="Lipzen A."/>
            <person name="Lutzoni F."/>
            <person name="Magnuson J."/>
            <person name="Mondo S."/>
            <person name="Nolan M."/>
            <person name="Ohm R."/>
            <person name="Pangilinan J."/>
            <person name="Park H.-J.H."/>
            <person name="Ramirez L."/>
            <person name="Alfaro M."/>
            <person name="Sun H."/>
            <person name="Tritt A."/>
            <person name="Yoshinaga Y."/>
            <person name="Zwiers L.-H.L."/>
            <person name="Turgeon B.G."/>
            <person name="Goodwin S.B."/>
            <person name="Spatafora J.W."/>
            <person name="Crous P.W."/>
            <person name="Grigoriev I.V."/>
        </authorList>
    </citation>
    <scope>NUCLEOTIDE SEQUENCE [LARGE SCALE GENOMIC DNA]</scope>
    <source>
        <strain evidence="2 3">CBS 611.86</strain>
    </source>
</reference>
<accession>A0A7C8MD51</accession>
<dbReference type="Proteomes" id="UP000481861">
    <property type="component" value="Unassembled WGS sequence"/>
</dbReference>
<gene>
    <name evidence="2" type="ORF">BDV95DRAFT_505080</name>
</gene>
<dbReference type="Pfam" id="PF17109">
    <property type="entry name" value="Goodbye"/>
    <property type="match status" value="1"/>
</dbReference>
<dbReference type="AlphaFoldDB" id="A0A7C8MD51"/>
<sequence length="143" mass="15357">MAASKSKFEIIFAEGQKRYEKNTGTPLDTTLISNLSTVADVRNHIAGEIEKFVDFRDKNKKLYGALDSAFAPIERVGHFVAAGTSMSFPPAGACFGALALMIKSAQAVSAHYDKLLELFNIVSVCGRPLGSFSVTIALVIVTI</sequence>
<name>A0A7C8MD51_9PLEO</name>
<protein>
    <recommendedName>
        <fullName evidence="1">Fungal STAND N-terminal Goodbye domain-containing protein</fullName>
    </recommendedName>
</protein>
<organism evidence="2 3">
    <name type="scientific">Massariosphaeria phaeospora</name>
    <dbReference type="NCBI Taxonomy" id="100035"/>
    <lineage>
        <taxon>Eukaryota</taxon>
        <taxon>Fungi</taxon>
        <taxon>Dikarya</taxon>
        <taxon>Ascomycota</taxon>
        <taxon>Pezizomycotina</taxon>
        <taxon>Dothideomycetes</taxon>
        <taxon>Pleosporomycetidae</taxon>
        <taxon>Pleosporales</taxon>
        <taxon>Pleosporales incertae sedis</taxon>
        <taxon>Massariosphaeria</taxon>
    </lineage>
</organism>
<evidence type="ECO:0000313" key="3">
    <source>
        <dbReference type="Proteomes" id="UP000481861"/>
    </source>
</evidence>
<dbReference type="InterPro" id="IPR031350">
    <property type="entry name" value="Goodbye_dom"/>
</dbReference>
<proteinExistence type="predicted"/>
<feature type="domain" description="Fungal STAND N-terminal Goodbye" evidence="1">
    <location>
        <begin position="14"/>
        <end position="123"/>
    </location>
</feature>
<dbReference type="OrthoDB" id="448455at2759"/>
<dbReference type="EMBL" id="JAADJZ010000028">
    <property type="protein sequence ID" value="KAF2866424.1"/>
    <property type="molecule type" value="Genomic_DNA"/>
</dbReference>
<evidence type="ECO:0000259" key="1">
    <source>
        <dbReference type="Pfam" id="PF17109"/>
    </source>
</evidence>